<dbReference type="EMBL" id="CP023483">
    <property type="protein sequence ID" value="ATF25133.1"/>
    <property type="molecule type" value="Genomic_DNA"/>
</dbReference>
<dbReference type="GO" id="GO:0008270">
    <property type="term" value="F:zinc ion binding"/>
    <property type="evidence" value="ECO:0007669"/>
    <property type="project" value="InterPro"/>
</dbReference>
<accession>A0A1D2KDP6</accession>
<keyword evidence="2" id="KW-0255">Endonuclease</keyword>
<dbReference type="InterPro" id="IPR003615">
    <property type="entry name" value="HNH_nuc"/>
</dbReference>
<dbReference type="AlphaFoldDB" id="A0A1D2KDP6"/>
<keyword evidence="3" id="KW-1185">Reference proteome</keyword>
<evidence type="ECO:0000313" key="2">
    <source>
        <dbReference type="EMBL" id="ATF25133.1"/>
    </source>
</evidence>
<dbReference type="InterPro" id="IPR002711">
    <property type="entry name" value="HNH"/>
</dbReference>
<proteinExistence type="predicted"/>
<dbReference type="RefSeq" id="WP_069126629.1">
    <property type="nucleotide sequence ID" value="NZ_CP023483.1"/>
</dbReference>
<keyword evidence="2" id="KW-0378">Hydrolase</keyword>
<dbReference type="GO" id="GO:0004519">
    <property type="term" value="F:endonuclease activity"/>
    <property type="evidence" value="ECO:0007669"/>
    <property type="project" value="UniProtKB-KW"/>
</dbReference>
<organism evidence="2 3">
    <name type="scientific">Brochothrix thermosphacta</name>
    <name type="common">Microbacterium thermosphactum</name>
    <dbReference type="NCBI Taxonomy" id="2756"/>
    <lineage>
        <taxon>Bacteria</taxon>
        <taxon>Bacillati</taxon>
        <taxon>Bacillota</taxon>
        <taxon>Bacilli</taxon>
        <taxon>Bacillales</taxon>
        <taxon>Listeriaceae</taxon>
        <taxon>Brochothrix</taxon>
    </lineage>
</organism>
<feature type="domain" description="HNH" evidence="1">
    <location>
        <begin position="103"/>
        <end position="144"/>
    </location>
</feature>
<name>A0A1D2KDP6_BROTH</name>
<dbReference type="Pfam" id="PF01844">
    <property type="entry name" value="HNH"/>
    <property type="match status" value="1"/>
</dbReference>
<dbReference type="InterPro" id="IPR024064">
    <property type="entry name" value="FdhE-like_sf"/>
</dbReference>
<sequence>MFVRKPKLTVEQVLSDLYTSDHTYEAGLLDILNEAEVEFEALLDNLDGNYNIPLKCEEIRITQNKSKTIVVEKKTMLNYYRRLRGNKWGYFKKFFYPIGISSCPYCGSKDASTLDHILPKDEYIKHAVIPANLVRCCDTCNRNKKIFVSQQAFYYPYFEEELYSFLRVESVDFIDSNMKIGFSLTDGKYSDLIDALRLKERVTDIIYSEITSIIMPLVSKFECFEDIDINIILEELESHSSVSSGRRYIPEAIKILSKSSQIDEYVKAINEY</sequence>
<dbReference type="SUPFAM" id="SSF144020">
    <property type="entry name" value="FdhE-like"/>
    <property type="match status" value="1"/>
</dbReference>
<protein>
    <submittedName>
        <fullName evidence="2">HNH endonuclease</fullName>
    </submittedName>
</protein>
<reference evidence="2 3" key="1">
    <citation type="submission" date="2017-09" db="EMBL/GenBank/DDBJ databases">
        <title>Complete Genome Sequences of Two Strains of the Meat Spoilage Bacterium Brochothrix thermosphacta Isolated from Ground Chicken.</title>
        <authorList>
            <person name="Paoli G.C."/>
            <person name="Wijey C."/>
            <person name="Chen C.-Y."/>
            <person name="Nguyen L."/>
            <person name="Yan X."/>
            <person name="Irwin P.L."/>
        </authorList>
    </citation>
    <scope>NUCLEOTIDE SEQUENCE [LARGE SCALE GENOMIC DNA]</scope>
    <source>
        <strain evidence="2 3">BI</strain>
    </source>
</reference>
<dbReference type="Proteomes" id="UP000243591">
    <property type="component" value="Chromosome"/>
</dbReference>
<evidence type="ECO:0000313" key="3">
    <source>
        <dbReference type="Proteomes" id="UP000243591"/>
    </source>
</evidence>
<dbReference type="GO" id="GO:0003676">
    <property type="term" value="F:nucleic acid binding"/>
    <property type="evidence" value="ECO:0007669"/>
    <property type="project" value="InterPro"/>
</dbReference>
<dbReference type="CDD" id="cd00085">
    <property type="entry name" value="HNHc"/>
    <property type="match status" value="1"/>
</dbReference>
<dbReference type="OrthoDB" id="9816185at2"/>
<dbReference type="KEGG" id="bths:CNY62_01345"/>
<dbReference type="Gene3D" id="1.10.30.50">
    <property type="match status" value="1"/>
</dbReference>
<keyword evidence="2" id="KW-0540">Nuclease</keyword>
<evidence type="ECO:0000259" key="1">
    <source>
        <dbReference type="Pfam" id="PF01844"/>
    </source>
</evidence>
<gene>
    <name evidence="2" type="ORF">CNY62_01345</name>
</gene>